<keyword evidence="3" id="KW-0812">Transmembrane</keyword>
<sequence length="564" mass="63875">MSLKLRFMLVAAALILGASLLAWYSFQYMAERIVEQWGRRVAEVQVQYDSARLLQPLQREIALAQQMANSQVLRHWIRDPDGPGLEAQAFDEMESFRRNFRGNNYFVALRESGGYYHNNADNAYGDDPFRYTLRANRPADAWFYQLIEEGRDFHLNVNPDVELGVTKLWVDVLIRDESGEILGMVGTGIDLETILAQIVDIDQQGITTVFADYNGAIQLFRDPRFIDFASLVKPEGQKRTVDLLFDLSRDGERILERMGRMRDHPLENPRIYTDFVTVDGKRHLVGIAFLSSIGWFEVTLLDLDEVMPVSSFAPAIGMLVAFMLVTLLLFYWVLRRLLLNPMAALERAMVGLRQGRRDVALPRGGGEMGGLITHFRDMASEVIRHTDELEEQVKVRTEQLEQLARVDMLTGLLNRRGMTQQLEEQAARATREGTCFGLVWVDLDRFKEINDTRGHAAGDRALCEVAELLRTGLRPYDHAARWGGDEFLVLLMPCKRDDLIAIASRVCDEIADKTRAGQGGITVSVGASLVQPGEDLYEALQRADDALYRAKESGRNRLVVTEAE</sequence>
<dbReference type="PROSITE" id="PS50885">
    <property type="entry name" value="HAMP"/>
    <property type="match status" value="1"/>
</dbReference>
<dbReference type="SUPFAM" id="SSF103190">
    <property type="entry name" value="Sensory domain-like"/>
    <property type="match status" value="1"/>
</dbReference>
<evidence type="ECO:0000259" key="4">
    <source>
        <dbReference type="PROSITE" id="PS50885"/>
    </source>
</evidence>
<dbReference type="GO" id="GO:0052621">
    <property type="term" value="F:diguanylate cyclase activity"/>
    <property type="evidence" value="ECO:0007669"/>
    <property type="project" value="UniProtKB-EC"/>
</dbReference>
<dbReference type="InterPro" id="IPR043128">
    <property type="entry name" value="Rev_trsase/Diguanyl_cyclase"/>
</dbReference>
<dbReference type="Gene3D" id="6.10.340.10">
    <property type="match status" value="1"/>
</dbReference>
<organism evidence="6 7">
    <name type="scientific">Halomonas tibetensis</name>
    <dbReference type="NCBI Taxonomy" id="2259590"/>
    <lineage>
        <taxon>Bacteria</taxon>
        <taxon>Pseudomonadati</taxon>
        <taxon>Pseudomonadota</taxon>
        <taxon>Gammaproteobacteria</taxon>
        <taxon>Oceanospirillales</taxon>
        <taxon>Halomonadaceae</taxon>
        <taxon>Halomonas</taxon>
    </lineage>
</organism>
<dbReference type="Pfam" id="PF00990">
    <property type="entry name" value="GGDEF"/>
    <property type="match status" value="1"/>
</dbReference>
<evidence type="ECO:0000256" key="3">
    <source>
        <dbReference type="SAM" id="Phobius"/>
    </source>
</evidence>
<dbReference type="InterPro" id="IPR029151">
    <property type="entry name" value="Sensor-like_sf"/>
</dbReference>
<feature type="transmembrane region" description="Helical" evidence="3">
    <location>
        <begin position="312"/>
        <end position="334"/>
    </location>
</feature>
<accession>A0ABV7B9L3</accession>
<evidence type="ECO:0000259" key="5">
    <source>
        <dbReference type="PROSITE" id="PS50887"/>
    </source>
</evidence>
<dbReference type="PROSITE" id="PS50887">
    <property type="entry name" value="GGDEF"/>
    <property type="match status" value="1"/>
</dbReference>
<dbReference type="PANTHER" id="PTHR45138">
    <property type="entry name" value="REGULATORY COMPONENTS OF SENSORY TRANSDUCTION SYSTEM"/>
    <property type="match status" value="1"/>
</dbReference>
<dbReference type="InterPro" id="IPR000160">
    <property type="entry name" value="GGDEF_dom"/>
</dbReference>
<feature type="domain" description="GGDEF" evidence="5">
    <location>
        <begin position="434"/>
        <end position="563"/>
    </location>
</feature>
<feature type="domain" description="HAMP" evidence="4">
    <location>
        <begin position="336"/>
        <end position="387"/>
    </location>
</feature>
<dbReference type="CDD" id="cd01949">
    <property type="entry name" value="GGDEF"/>
    <property type="match status" value="1"/>
</dbReference>
<keyword evidence="6" id="KW-0808">Transferase</keyword>
<evidence type="ECO:0000256" key="1">
    <source>
        <dbReference type="ARBA" id="ARBA00012528"/>
    </source>
</evidence>
<comment type="catalytic activity">
    <reaction evidence="2">
        <text>2 GTP = 3',3'-c-di-GMP + 2 diphosphate</text>
        <dbReference type="Rhea" id="RHEA:24898"/>
        <dbReference type="ChEBI" id="CHEBI:33019"/>
        <dbReference type="ChEBI" id="CHEBI:37565"/>
        <dbReference type="ChEBI" id="CHEBI:58805"/>
        <dbReference type="EC" id="2.7.7.65"/>
    </reaction>
</comment>
<dbReference type="RefSeq" id="WP_379761395.1">
    <property type="nucleotide sequence ID" value="NZ_JBHRSQ010000040.1"/>
</dbReference>
<dbReference type="InterPro" id="IPR003660">
    <property type="entry name" value="HAMP_dom"/>
</dbReference>
<keyword evidence="3" id="KW-0472">Membrane</keyword>
<keyword evidence="6" id="KW-0548">Nucleotidyltransferase</keyword>
<evidence type="ECO:0000313" key="6">
    <source>
        <dbReference type="EMBL" id="MFC2993616.1"/>
    </source>
</evidence>
<evidence type="ECO:0000313" key="7">
    <source>
        <dbReference type="Proteomes" id="UP001595386"/>
    </source>
</evidence>
<dbReference type="InterPro" id="IPR029787">
    <property type="entry name" value="Nucleotide_cyclase"/>
</dbReference>
<reference evidence="7" key="1">
    <citation type="journal article" date="2019" name="Int. J. Syst. Evol. Microbiol.">
        <title>The Global Catalogue of Microorganisms (GCM) 10K type strain sequencing project: providing services to taxonomists for standard genome sequencing and annotation.</title>
        <authorList>
            <consortium name="The Broad Institute Genomics Platform"/>
            <consortium name="The Broad Institute Genome Sequencing Center for Infectious Disease"/>
            <person name="Wu L."/>
            <person name="Ma J."/>
        </authorList>
    </citation>
    <scope>NUCLEOTIDE SEQUENCE [LARGE SCALE GENOMIC DNA]</scope>
    <source>
        <strain evidence="7">KCTC 52660</strain>
    </source>
</reference>
<dbReference type="Proteomes" id="UP001595386">
    <property type="component" value="Unassembled WGS sequence"/>
</dbReference>
<dbReference type="EC" id="2.7.7.65" evidence="1"/>
<evidence type="ECO:0000256" key="2">
    <source>
        <dbReference type="ARBA" id="ARBA00034247"/>
    </source>
</evidence>
<gene>
    <name evidence="6" type="ORF">ACFODV_16475</name>
</gene>
<dbReference type="NCBIfam" id="TIGR00254">
    <property type="entry name" value="GGDEF"/>
    <property type="match status" value="1"/>
</dbReference>
<comment type="caution">
    <text evidence="6">The sequence shown here is derived from an EMBL/GenBank/DDBJ whole genome shotgun (WGS) entry which is preliminary data.</text>
</comment>
<keyword evidence="7" id="KW-1185">Reference proteome</keyword>
<proteinExistence type="predicted"/>
<protein>
    <recommendedName>
        <fullName evidence="1">diguanylate cyclase</fullName>
        <ecNumber evidence="1">2.7.7.65</ecNumber>
    </recommendedName>
</protein>
<dbReference type="SUPFAM" id="SSF55073">
    <property type="entry name" value="Nucleotide cyclase"/>
    <property type="match status" value="1"/>
</dbReference>
<name>A0ABV7B9L3_9GAMM</name>
<keyword evidence="3" id="KW-1133">Transmembrane helix</keyword>
<dbReference type="PANTHER" id="PTHR45138:SF9">
    <property type="entry name" value="DIGUANYLATE CYCLASE DGCM-RELATED"/>
    <property type="match status" value="1"/>
</dbReference>
<dbReference type="Gene3D" id="3.30.70.270">
    <property type="match status" value="1"/>
</dbReference>
<dbReference type="SMART" id="SM00267">
    <property type="entry name" value="GGDEF"/>
    <property type="match status" value="1"/>
</dbReference>
<dbReference type="InterPro" id="IPR050469">
    <property type="entry name" value="Diguanylate_Cyclase"/>
</dbReference>
<dbReference type="EMBL" id="JBHRSQ010000040">
    <property type="protein sequence ID" value="MFC2993616.1"/>
    <property type="molecule type" value="Genomic_DNA"/>
</dbReference>